<feature type="region of interest" description="Disordered" evidence="1">
    <location>
        <begin position="114"/>
        <end position="139"/>
    </location>
</feature>
<sequence>MRHTQRNDNASAASMLPSSRRDSRTSSGKVASEVGIHGEVVGVINLTGMNESRGNPQVAIREIIHPTVSPSGDANDTQTSHNPHEQLRTDFRRPHIHQHMYDESIIIETSEKSETLPRLSQRHPRRRRETCFTQVRALR</sequence>
<feature type="compositionally biased region" description="Polar residues" evidence="1">
    <location>
        <begin position="68"/>
        <end position="81"/>
    </location>
</feature>
<evidence type="ECO:0000256" key="1">
    <source>
        <dbReference type="SAM" id="MobiDB-lite"/>
    </source>
</evidence>
<name>A0A0C3LK67_9AGAM</name>
<dbReference type="HOGENOM" id="CLU_1846572_0_0_1"/>
<organism evidence="2 3">
    <name type="scientific">Tulasnella calospora MUT 4182</name>
    <dbReference type="NCBI Taxonomy" id="1051891"/>
    <lineage>
        <taxon>Eukaryota</taxon>
        <taxon>Fungi</taxon>
        <taxon>Dikarya</taxon>
        <taxon>Basidiomycota</taxon>
        <taxon>Agaricomycotina</taxon>
        <taxon>Agaricomycetes</taxon>
        <taxon>Cantharellales</taxon>
        <taxon>Tulasnellaceae</taxon>
        <taxon>Tulasnella</taxon>
    </lineage>
</organism>
<dbReference type="AlphaFoldDB" id="A0A0C3LK67"/>
<gene>
    <name evidence="2" type="ORF">M407DRAFT_87262</name>
</gene>
<evidence type="ECO:0000313" key="3">
    <source>
        <dbReference type="Proteomes" id="UP000054248"/>
    </source>
</evidence>
<reference evidence="2 3" key="1">
    <citation type="submission" date="2014-04" db="EMBL/GenBank/DDBJ databases">
        <authorList>
            <consortium name="DOE Joint Genome Institute"/>
            <person name="Kuo A."/>
            <person name="Girlanda M."/>
            <person name="Perotto S."/>
            <person name="Kohler A."/>
            <person name="Nagy L.G."/>
            <person name="Floudas D."/>
            <person name="Copeland A."/>
            <person name="Barry K.W."/>
            <person name="Cichocki N."/>
            <person name="Veneault-Fourrey C."/>
            <person name="LaButti K."/>
            <person name="Lindquist E.A."/>
            <person name="Lipzen A."/>
            <person name="Lundell T."/>
            <person name="Morin E."/>
            <person name="Murat C."/>
            <person name="Sun H."/>
            <person name="Tunlid A."/>
            <person name="Henrissat B."/>
            <person name="Grigoriev I.V."/>
            <person name="Hibbett D.S."/>
            <person name="Martin F."/>
            <person name="Nordberg H.P."/>
            <person name="Cantor M.N."/>
            <person name="Hua S.X."/>
        </authorList>
    </citation>
    <scope>NUCLEOTIDE SEQUENCE [LARGE SCALE GENOMIC DNA]</scope>
    <source>
        <strain evidence="2 3">MUT 4182</strain>
    </source>
</reference>
<keyword evidence="3" id="KW-1185">Reference proteome</keyword>
<dbReference type="Proteomes" id="UP000054248">
    <property type="component" value="Unassembled WGS sequence"/>
</dbReference>
<evidence type="ECO:0000313" key="2">
    <source>
        <dbReference type="EMBL" id="KIO34463.1"/>
    </source>
</evidence>
<feature type="region of interest" description="Disordered" evidence="1">
    <location>
        <begin position="1"/>
        <end position="37"/>
    </location>
</feature>
<feature type="compositionally biased region" description="Basic and acidic residues" evidence="1">
    <location>
        <begin position="82"/>
        <end position="91"/>
    </location>
</feature>
<dbReference type="EMBL" id="KN822942">
    <property type="protein sequence ID" value="KIO34463.1"/>
    <property type="molecule type" value="Genomic_DNA"/>
</dbReference>
<feature type="region of interest" description="Disordered" evidence="1">
    <location>
        <begin position="67"/>
        <end position="91"/>
    </location>
</feature>
<protein>
    <submittedName>
        <fullName evidence="2">Uncharacterized protein</fullName>
    </submittedName>
</protein>
<reference evidence="3" key="2">
    <citation type="submission" date="2015-01" db="EMBL/GenBank/DDBJ databases">
        <title>Evolutionary Origins and Diversification of the Mycorrhizal Mutualists.</title>
        <authorList>
            <consortium name="DOE Joint Genome Institute"/>
            <consortium name="Mycorrhizal Genomics Consortium"/>
            <person name="Kohler A."/>
            <person name="Kuo A."/>
            <person name="Nagy L.G."/>
            <person name="Floudas D."/>
            <person name="Copeland A."/>
            <person name="Barry K.W."/>
            <person name="Cichocki N."/>
            <person name="Veneault-Fourrey C."/>
            <person name="LaButti K."/>
            <person name="Lindquist E.A."/>
            <person name="Lipzen A."/>
            <person name="Lundell T."/>
            <person name="Morin E."/>
            <person name="Murat C."/>
            <person name="Riley R."/>
            <person name="Ohm R."/>
            <person name="Sun H."/>
            <person name="Tunlid A."/>
            <person name="Henrissat B."/>
            <person name="Grigoriev I.V."/>
            <person name="Hibbett D.S."/>
            <person name="Martin F."/>
        </authorList>
    </citation>
    <scope>NUCLEOTIDE SEQUENCE [LARGE SCALE GENOMIC DNA]</scope>
    <source>
        <strain evidence="3">MUT 4182</strain>
    </source>
</reference>
<accession>A0A0C3LK67</accession>
<proteinExistence type="predicted"/>